<dbReference type="InterPro" id="IPR036266">
    <property type="entry name" value="SecA_Wing/Scaffold_sf"/>
</dbReference>
<protein>
    <recommendedName>
        <fullName evidence="10 11">Protein translocase subunit SecA</fullName>
        <ecNumber evidence="10">7.4.2.8</ecNumber>
    </recommendedName>
</protein>
<dbReference type="SUPFAM" id="SSF81886">
    <property type="entry name" value="Helical scaffold and wing domains of SecA"/>
    <property type="match status" value="1"/>
</dbReference>
<dbReference type="InterPro" id="IPR011115">
    <property type="entry name" value="SecA_DEAD"/>
</dbReference>
<keyword evidence="10" id="KW-0793">Thylakoid</keyword>
<feature type="binding site" evidence="10">
    <location>
        <position position="81"/>
    </location>
    <ligand>
        <name>ATP</name>
        <dbReference type="ChEBI" id="CHEBI:30616"/>
    </ligand>
</feature>
<keyword evidence="14" id="KW-0150">Chloroplast</keyword>
<organism evidence="14">
    <name type="scientific">Gomphoneis minuta var. cassieae</name>
    <dbReference type="NCBI Taxonomy" id="1142141"/>
    <lineage>
        <taxon>Eukaryota</taxon>
        <taxon>Sar</taxon>
        <taxon>Stramenopiles</taxon>
        <taxon>Ochrophyta</taxon>
        <taxon>Bacillariophyta</taxon>
        <taxon>Bacillariophyceae</taxon>
        <taxon>Bacillariophycidae</taxon>
        <taxon>Cymbellales</taxon>
        <taxon>Gomphonemataceae</taxon>
        <taxon>Gomphoneis</taxon>
    </lineage>
</organism>
<keyword evidence="7 10" id="KW-1278">Translocase</keyword>
<dbReference type="GO" id="GO:0008564">
    <property type="term" value="F:protein-exporting ATPase activity"/>
    <property type="evidence" value="ECO:0007669"/>
    <property type="project" value="UniProtKB-EC"/>
</dbReference>
<keyword evidence="8 10" id="KW-0811">Translocation</keyword>
<sequence>MLKNPFAKNSVISKYQTLINQINAFEEQLNTLTDSELRAKSFKLRKQYDSHKNLDKILPESFALTREASLRTLGLRHFDVQLLGGLVLNDRKIAEMKTGEGKTLVATLPASLNAITKKGVHIVTVNDYLANRDQVSMGQVYRFLGFDTGLIQEGMSTLERKENYNADITYVTNYEVTFDFLRDNMALNLSEVVLRPFNYCIVDEVDSILIDEAQTPLIISNNISTPIEKYIVAAEISDYLELNTHYKVDEKNRNVILTEEGSKQIEKILSVQDLYDPRDPWIPYVLNALKANALYFNNVHYIVQNSRIVIVDEFTGRIMPDRRWGDGLHQAIEAKEKLQIRQKTETVAAITYQNFFLLYPKLSGMTGTGKTAEIEFEKIYNLSVEEIPTAKPTQRKDFPDLIYKDQFSKWNSIAQACNKISSTGQPILIGTTTVEKSEMLAQLLNEYELKYQILNAKPENVRRESEIVAQAGKRGSITIATNMAGRGTDIILGGNINFKIQKKLYDILTLSKSYKLSKKDNILESSLLNQFEGISHKFLSVLLSLLCDQRFLKLSDLDILRILRENDRISIPTISYQCSIRFLINDLILYSKKSQGQENRIVKNLGGLYIIGTERNDSRRVDNQLRGRCGRQGDPGVSRFFLSLDDNLLRLFGGPKIQNFMQTQIPDDSPLESELITRSLDSAQERVEERAYQQRKNLFDYDDVLNKQRNIVYYERRQILESQSVQRNIFAYGEQIVTELLLELKEDKSASNEVVALIENLFGRNLILSQIRDLNLNINNFDLYELKLYLFDEFWLTYQSKIAELSVYGDSIIENLERSIILINTDRIWREHLQKMTLLREAVGWRGYGQRNPLYEYKQDAFYIFETREELLRHLVIYDLLRSSIL</sequence>
<comment type="similarity">
    <text evidence="2 10 11">Belongs to the SecA family.</text>
</comment>
<dbReference type="EMBL" id="KY499654">
    <property type="protein sequence ID" value="ATN40770.1"/>
    <property type="molecule type" value="Genomic_DNA"/>
</dbReference>
<dbReference type="Pfam" id="PF07516">
    <property type="entry name" value="SecA_SW"/>
    <property type="match status" value="1"/>
</dbReference>
<geneLocation type="chloroplast" evidence="14"/>
<feature type="binding site" evidence="10">
    <location>
        <begin position="99"/>
        <end position="103"/>
    </location>
    <ligand>
        <name>ATP</name>
        <dbReference type="ChEBI" id="CHEBI:30616"/>
    </ligand>
</feature>
<dbReference type="CDD" id="cd18803">
    <property type="entry name" value="SF2_C_secA"/>
    <property type="match status" value="1"/>
</dbReference>
<dbReference type="Gene3D" id="3.40.50.300">
    <property type="entry name" value="P-loop containing nucleotide triphosphate hydrolases"/>
    <property type="match status" value="2"/>
</dbReference>
<evidence type="ECO:0000256" key="3">
    <source>
        <dbReference type="ARBA" id="ARBA00022448"/>
    </source>
</evidence>
<dbReference type="Gene3D" id="1.10.3060.10">
    <property type="entry name" value="Helical scaffold and wing domains of SecA"/>
    <property type="match status" value="1"/>
</dbReference>
<dbReference type="SUPFAM" id="SSF81767">
    <property type="entry name" value="Pre-protein crosslinking domain of SecA"/>
    <property type="match status" value="1"/>
</dbReference>
<dbReference type="GO" id="GO:0006605">
    <property type="term" value="P:protein targeting"/>
    <property type="evidence" value="ECO:0007669"/>
    <property type="project" value="UniProtKB-UniRule"/>
</dbReference>
<dbReference type="InterPro" id="IPR011130">
    <property type="entry name" value="SecA_preprotein_X-link_dom"/>
</dbReference>
<feature type="domain" description="SecA family profile" evidence="13">
    <location>
        <begin position="1"/>
        <end position="673"/>
    </location>
</feature>
<dbReference type="InterPro" id="IPR014001">
    <property type="entry name" value="Helicase_ATP-bd"/>
</dbReference>
<keyword evidence="6 10" id="KW-0653">Protein transport</keyword>
<dbReference type="GO" id="GO:0009535">
    <property type="term" value="C:chloroplast thylakoid membrane"/>
    <property type="evidence" value="ECO:0007669"/>
    <property type="project" value="UniProtKB-SubCell"/>
</dbReference>
<dbReference type="PROSITE" id="PS51192">
    <property type="entry name" value="HELICASE_ATP_BIND_1"/>
    <property type="match status" value="1"/>
</dbReference>
<evidence type="ECO:0000259" key="12">
    <source>
        <dbReference type="PROSITE" id="PS51192"/>
    </source>
</evidence>
<keyword evidence="9 10" id="KW-0472">Membrane</keyword>
<dbReference type="InterPro" id="IPR044722">
    <property type="entry name" value="SecA_SF2_C"/>
</dbReference>
<dbReference type="GO" id="GO:0005524">
    <property type="term" value="F:ATP binding"/>
    <property type="evidence" value="ECO:0007669"/>
    <property type="project" value="UniProtKB-UniRule"/>
</dbReference>
<dbReference type="SMART" id="SM00958">
    <property type="entry name" value="SecA_PP_bind"/>
    <property type="match status" value="1"/>
</dbReference>
<dbReference type="FunFam" id="3.90.1440.10:FF:000003">
    <property type="entry name" value="Preprotein translocase SecA subunit"/>
    <property type="match status" value="1"/>
</dbReference>
<dbReference type="PROSITE" id="PS01312">
    <property type="entry name" value="SECA"/>
    <property type="match status" value="1"/>
</dbReference>
<evidence type="ECO:0000256" key="4">
    <source>
        <dbReference type="ARBA" id="ARBA00022741"/>
    </source>
</evidence>
<accession>A0A2H4MQG2</accession>
<dbReference type="InterPro" id="IPR011116">
    <property type="entry name" value="SecA_Wing/Scaffold"/>
</dbReference>
<evidence type="ECO:0000259" key="13">
    <source>
        <dbReference type="PROSITE" id="PS51196"/>
    </source>
</evidence>
<comment type="function">
    <text evidence="10">Has a central role in coupling the hydrolysis of ATP to the transfer of proteins across the thylakoid membrane.</text>
</comment>
<reference evidence="14" key="1">
    <citation type="submission" date="2017-01" db="EMBL/GenBank/DDBJ databases">
        <title>The complete chloroplast genome of Gomphoneis minuta var. cassieae.</title>
        <authorList>
            <person name="Novis P.M."/>
            <person name="Winkworth R.C."/>
            <person name="McLenachan P.A."/>
        </authorList>
    </citation>
    <scope>NUCLEOTIDE SEQUENCE</scope>
</reference>
<dbReference type="PRINTS" id="PR00906">
    <property type="entry name" value="SECA"/>
</dbReference>
<keyword evidence="3 10" id="KW-0813">Transport</keyword>
<dbReference type="Pfam" id="PF01043">
    <property type="entry name" value="SecA_PP_bind"/>
    <property type="match status" value="1"/>
</dbReference>
<evidence type="ECO:0000256" key="7">
    <source>
        <dbReference type="ARBA" id="ARBA00022967"/>
    </source>
</evidence>
<dbReference type="HAMAP" id="MF_01382">
    <property type="entry name" value="SecA"/>
    <property type="match status" value="1"/>
</dbReference>
<evidence type="ECO:0000256" key="9">
    <source>
        <dbReference type="ARBA" id="ARBA00023136"/>
    </source>
</evidence>
<gene>
    <name evidence="10 14" type="primary">secA</name>
</gene>
<dbReference type="Pfam" id="PF21090">
    <property type="entry name" value="P-loop_SecA"/>
    <property type="match status" value="1"/>
</dbReference>
<dbReference type="SUPFAM" id="SSF52540">
    <property type="entry name" value="P-loop containing nucleoside triphosphate hydrolases"/>
    <property type="match status" value="2"/>
</dbReference>
<evidence type="ECO:0000256" key="6">
    <source>
        <dbReference type="ARBA" id="ARBA00022927"/>
    </source>
</evidence>
<dbReference type="Pfam" id="PF07517">
    <property type="entry name" value="SecA_DEAD"/>
    <property type="match status" value="1"/>
</dbReference>
<dbReference type="EC" id="7.4.2.8" evidence="10"/>
<comment type="subcellular location">
    <subcellularLocation>
        <location evidence="1">Membrane</location>
        <topology evidence="1">Peripheral membrane protein</topology>
    </subcellularLocation>
    <subcellularLocation>
        <location evidence="10">Plastid</location>
        <location evidence="10">Chloroplast stroma</location>
    </subcellularLocation>
    <subcellularLocation>
        <location evidence="10">Plastid</location>
        <location evidence="10">Chloroplast thylakoid membrane</location>
        <topology evidence="10">Peripheral membrane protein</topology>
    </subcellularLocation>
    <text evidence="10">A minor fraction is associated with the chloroplast thylakoid membrane.</text>
</comment>
<evidence type="ECO:0000256" key="5">
    <source>
        <dbReference type="ARBA" id="ARBA00022840"/>
    </source>
</evidence>
<dbReference type="InterPro" id="IPR027417">
    <property type="entry name" value="P-loop_NTPase"/>
</dbReference>
<keyword evidence="14" id="KW-0934">Plastid</keyword>
<dbReference type="InterPro" id="IPR020937">
    <property type="entry name" value="SecA_CS"/>
</dbReference>
<name>A0A2H4MQG2_9STRA</name>
<comment type="catalytic activity">
    <reaction evidence="10">
        <text>ATP + H2O + cellular proteinSide 1 = ADP + phosphate + cellular proteinSide 2.</text>
        <dbReference type="EC" id="7.4.2.8"/>
    </reaction>
</comment>
<dbReference type="NCBIfam" id="TIGR00963">
    <property type="entry name" value="secA"/>
    <property type="match status" value="1"/>
</dbReference>
<feature type="domain" description="Helicase ATP-binding" evidence="12">
    <location>
        <begin position="83"/>
        <end position="279"/>
    </location>
</feature>
<evidence type="ECO:0000256" key="10">
    <source>
        <dbReference type="HAMAP-Rule" id="MF_01382"/>
    </source>
</evidence>
<evidence type="ECO:0000256" key="1">
    <source>
        <dbReference type="ARBA" id="ARBA00004170"/>
    </source>
</evidence>
<feature type="binding site" evidence="10">
    <location>
        <position position="489"/>
    </location>
    <ligand>
        <name>ATP</name>
        <dbReference type="ChEBI" id="CHEBI:30616"/>
    </ligand>
</feature>
<proteinExistence type="inferred from homology"/>
<dbReference type="GO" id="GO:0017038">
    <property type="term" value="P:protein import"/>
    <property type="evidence" value="ECO:0007669"/>
    <property type="project" value="InterPro"/>
</dbReference>
<keyword evidence="5 10" id="KW-0067">ATP-binding</keyword>
<dbReference type="AlphaFoldDB" id="A0A2H4MQG2"/>
<dbReference type="GO" id="GO:0065002">
    <property type="term" value="P:intracellular protein transmembrane transport"/>
    <property type="evidence" value="ECO:0007669"/>
    <property type="project" value="UniProtKB-UniRule"/>
</dbReference>
<dbReference type="PROSITE" id="PS51196">
    <property type="entry name" value="SECA_MOTOR_DEAD"/>
    <property type="match status" value="1"/>
</dbReference>
<evidence type="ECO:0000256" key="8">
    <source>
        <dbReference type="ARBA" id="ARBA00023010"/>
    </source>
</evidence>
<dbReference type="CDD" id="cd17928">
    <property type="entry name" value="DEXDc_SecA"/>
    <property type="match status" value="1"/>
</dbReference>
<dbReference type="Gene3D" id="3.90.1440.10">
    <property type="entry name" value="SecA, preprotein cross-linking domain"/>
    <property type="match status" value="1"/>
</dbReference>
<dbReference type="SMART" id="SM00957">
    <property type="entry name" value="SecA_DEAD"/>
    <property type="match status" value="1"/>
</dbReference>
<evidence type="ECO:0000256" key="2">
    <source>
        <dbReference type="ARBA" id="ARBA00007650"/>
    </source>
</evidence>
<dbReference type="InterPro" id="IPR000185">
    <property type="entry name" value="SecA"/>
</dbReference>
<evidence type="ECO:0000256" key="11">
    <source>
        <dbReference type="RuleBase" id="RU003874"/>
    </source>
</evidence>
<evidence type="ECO:0000313" key="14">
    <source>
        <dbReference type="EMBL" id="ATN40770.1"/>
    </source>
</evidence>
<dbReference type="InterPro" id="IPR014018">
    <property type="entry name" value="SecA_motor_DEAD"/>
</dbReference>
<dbReference type="GO" id="GO:0009570">
    <property type="term" value="C:chloroplast stroma"/>
    <property type="evidence" value="ECO:0007669"/>
    <property type="project" value="UniProtKB-SubCell"/>
</dbReference>
<dbReference type="PANTHER" id="PTHR30612">
    <property type="entry name" value="SECA INNER MEMBRANE COMPONENT OF SEC PROTEIN SECRETION SYSTEM"/>
    <property type="match status" value="1"/>
</dbReference>
<dbReference type="InterPro" id="IPR036670">
    <property type="entry name" value="SecA_X-link_sf"/>
</dbReference>
<keyword evidence="4 10" id="KW-0547">Nucleotide-binding</keyword>
<dbReference type="PANTHER" id="PTHR30612:SF0">
    <property type="entry name" value="CHLOROPLAST PROTEIN-TRANSPORTING ATPASE"/>
    <property type="match status" value="1"/>
</dbReference>